<proteinExistence type="predicted"/>
<dbReference type="EMBL" id="JAKJHZ010000005">
    <property type="protein sequence ID" value="MCF6376914.1"/>
    <property type="molecule type" value="Genomic_DNA"/>
</dbReference>
<name>A0ABS9H8X2_9ACTN</name>
<evidence type="ECO:0000313" key="2">
    <source>
        <dbReference type="EMBL" id="MCF6376914.1"/>
    </source>
</evidence>
<dbReference type="Proteomes" id="UP001201161">
    <property type="component" value="Unassembled WGS sequence"/>
</dbReference>
<protein>
    <submittedName>
        <fullName evidence="2">GIY-YIG nuclease family protein</fullName>
    </submittedName>
</protein>
<accession>A0ABS9H8X2</accession>
<dbReference type="Pfam" id="PF13455">
    <property type="entry name" value="MUG113"/>
    <property type="match status" value="1"/>
</dbReference>
<dbReference type="SMART" id="SM00974">
    <property type="entry name" value="T5orf172"/>
    <property type="match status" value="1"/>
</dbReference>
<comment type="caution">
    <text evidence="2">The sequence shown here is derived from an EMBL/GenBank/DDBJ whole genome shotgun (WGS) entry which is preliminary data.</text>
</comment>
<feature type="domain" description="Bacteriophage T5 Orf172 DNA-binding" evidence="1">
    <location>
        <begin position="76"/>
        <end position="146"/>
    </location>
</feature>
<dbReference type="RefSeq" id="WP_236399789.1">
    <property type="nucleotide sequence ID" value="NZ_JAKJHZ010000005.1"/>
</dbReference>
<keyword evidence="3" id="KW-1185">Reference proteome</keyword>
<reference evidence="2 3" key="1">
    <citation type="submission" date="2022-01" db="EMBL/GenBank/DDBJ databases">
        <title>Nocardioides sp. nov., an actinomycete isolated from mining soil.</title>
        <authorList>
            <person name="Liu L."/>
        </authorList>
    </citation>
    <scope>NUCLEOTIDE SEQUENCE [LARGE SCALE GENOMIC DNA]</scope>
    <source>
        <strain evidence="2 3">KLBMP 9356</strain>
    </source>
</reference>
<gene>
    <name evidence="2" type="ORF">L2K70_04800</name>
</gene>
<evidence type="ECO:0000313" key="3">
    <source>
        <dbReference type="Proteomes" id="UP001201161"/>
    </source>
</evidence>
<organism evidence="2 3">
    <name type="scientific">Nocardioides potassii</name>
    <dbReference type="NCBI Taxonomy" id="2911371"/>
    <lineage>
        <taxon>Bacteria</taxon>
        <taxon>Bacillati</taxon>
        <taxon>Actinomycetota</taxon>
        <taxon>Actinomycetes</taxon>
        <taxon>Propionibacteriales</taxon>
        <taxon>Nocardioidaceae</taxon>
        <taxon>Nocardioides</taxon>
    </lineage>
</organism>
<sequence>MTDTCWMPDCGRPANSGLRPELPSLCSAHGLEIARHFRAEILAEEQARLAALAQRRSDRDVAAQGNVGGRPLVYYARIGNYIKIGYSTHLHDRLRSLRADELLAIEPGGYELEQERHRQFGADRIDERRENFRGSDDLLRHVLAMREKYGLPMWATRPRTSVIRTRKATP</sequence>
<dbReference type="InterPro" id="IPR018306">
    <property type="entry name" value="Phage_T5_Orf172_DNA-bd"/>
</dbReference>
<evidence type="ECO:0000259" key="1">
    <source>
        <dbReference type="SMART" id="SM00974"/>
    </source>
</evidence>